<evidence type="ECO:0000313" key="2">
    <source>
        <dbReference type="EMBL" id="AYJ01150.1"/>
    </source>
</evidence>
<dbReference type="InterPro" id="IPR050219">
    <property type="entry name" value="DnaG_primase"/>
</dbReference>
<dbReference type="InterPro" id="IPR013264">
    <property type="entry name" value="DNAG_N"/>
</dbReference>
<dbReference type="Gene3D" id="3.40.1360.10">
    <property type="match status" value="1"/>
</dbReference>
<dbReference type="OrthoDB" id="9803773at2"/>
<reference evidence="2 3" key="1">
    <citation type="journal article" date="2018" name="BMC Genomics">
        <title>Comparative genome analysis of jujube witches'-broom Phytoplasma, an obligate pathogen that causes jujube witches'-broom disease.</title>
        <authorList>
            <person name="Wang J."/>
            <person name="Song L."/>
            <person name="Jiao Q."/>
            <person name="Yang S."/>
            <person name="Gao R."/>
            <person name="Lu X."/>
            <person name="Zhou G."/>
        </authorList>
    </citation>
    <scope>NUCLEOTIDE SEQUENCE [LARGE SCALE GENOMIC DNA]</scope>
    <source>
        <strain evidence="2">Jwb-nky</strain>
    </source>
</reference>
<proteinExistence type="predicted"/>
<protein>
    <recommendedName>
        <fullName evidence="1">DNA primase DNAG catalytic core N-terminal domain-containing protein</fullName>
    </recommendedName>
</protein>
<dbReference type="InterPro" id="IPR037068">
    <property type="entry name" value="DNA_primase_core_N_sf"/>
</dbReference>
<gene>
    <name evidence="2" type="ORF">CWO85_01205</name>
</gene>
<dbReference type="PANTHER" id="PTHR30313:SF2">
    <property type="entry name" value="DNA PRIMASE"/>
    <property type="match status" value="1"/>
</dbReference>
<dbReference type="Gene3D" id="3.90.980.10">
    <property type="entry name" value="DNA primase, catalytic core, N-terminal domain"/>
    <property type="match status" value="1"/>
</dbReference>
<name>A0A660HM91_ZIZJU</name>
<dbReference type="GO" id="GO:0006269">
    <property type="term" value="P:DNA replication, synthesis of primer"/>
    <property type="evidence" value="ECO:0007669"/>
    <property type="project" value="TreeGrafter"/>
</dbReference>
<dbReference type="Proteomes" id="UP000272462">
    <property type="component" value="Chromosome"/>
</dbReference>
<evidence type="ECO:0000313" key="3">
    <source>
        <dbReference type="Proteomes" id="UP000272462"/>
    </source>
</evidence>
<dbReference type="KEGG" id="pzi:CWO85_01205"/>
<organism evidence="2 3">
    <name type="scientific">Ziziphus jujuba witches'-broom phytoplasma</name>
    <dbReference type="NCBI Taxonomy" id="135727"/>
    <lineage>
        <taxon>Bacteria</taxon>
        <taxon>Bacillati</taxon>
        <taxon>Mycoplasmatota</taxon>
        <taxon>Mollicutes</taxon>
        <taxon>Acholeplasmatales</taxon>
        <taxon>Acholeplasmataceae</taxon>
        <taxon>Candidatus Phytoplasma</taxon>
        <taxon>16SrV (Elm yellows group)</taxon>
    </lineage>
</organism>
<dbReference type="EMBL" id="CP025121">
    <property type="protein sequence ID" value="AYJ01150.1"/>
    <property type="molecule type" value="Genomic_DNA"/>
</dbReference>
<dbReference type="Pfam" id="PF08275">
    <property type="entry name" value="DNAG_N"/>
    <property type="match status" value="1"/>
</dbReference>
<dbReference type="AlphaFoldDB" id="A0A660HM91"/>
<accession>A0A660HM91</accession>
<feature type="domain" description="DNA primase DNAG catalytic core N-terminal" evidence="1">
    <location>
        <begin position="3"/>
        <end position="63"/>
    </location>
</feature>
<dbReference type="PANTHER" id="PTHR30313">
    <property type="entry name" value="DNA PRIMASE"/>
    <property type="match status" value="1"/>
</dbReference>
<dbReference type="GO" id="GO:0005737">
    <property type="term" value="C:cytoplasm"/>
    <property type="evidence" value="ECO:0007669"/>
    <property type="project" value="TreeGrafter"/>
</dbReference>
<dbReference type="SUPFAM" id="SSF56731">
    <property type="entry name" value="DNA primase core"/>
    <property type="match status" value="1"/>
</dbReference>
<keyword evidence="3" id="KW-1185">Reference proteome</keyword>
<sequence length="194" mass="23360">MNNTQVLNYLLNERKLSLETIKKFKLGYSNKDNTKLLTYIKNKKMDINFFLKTFLIYKNYYKNIKNDNDFIKQFFLCDALNDCIIIPIMQNQNTYHFYKNNFNKKITRYTPKYKSQINFSNTDIFLICYGFTEAQDTILKTKTAIIHEGFFDVINCHNNNIKNVIGLITITKLLSNFMLNFFKKKRHKNYNRIR</sequence>
<evidence type="ECO:0000259" key="1">
    <source>
        <dbReference type="Pfam" id="PF08275"/>
    </source>
</evidence>